<organism evidence="3 4">
    <name type="scientific">Dyella psychrodurans</name>
    <dbReference type="NCBI Taxonomy" id="1927960"/>
    <lineage>
        <taxon>Bacteria</taxon>
        <taxon>Pseudomonadati</taxon>
        <taxon>Pseudomonadota</taxon>
        <taxon>Gammaproteobacteria</taxon>
        <taxon>Lysobacterales</taxon>
        <taxon>Rhodanobacteraceae</taxon>
        <taxon>Dyella</taxon>
    </lineage>
</organism>
<reference evidence="3 4" key="1">
    <citation type="submission" date="2018-07" db="EMBL/GenBank/DDBJ databases">
        <title>Dyella monticola sp. nov. and Dyella psychrodurans sp. nov. isolated from monsoon evergreen broad-leaved forest soil of Dinghu Mountain, China.</title>
        <authorList>
            <person name="Gao Z."/>
            <person name="Qiu L."/>
        </authorList>
    </citation>
    <scope>NUCLEOTIDE SEQUENCE [LARGE SCALE GENOMIC DNA]</scope>
    <source>
        <strain evidence="3 4">4MSK11</strain>
    </source>
</reference>
<evidence type="ECO:0000313" key="3">
    <source>
        <dbReference type="EMBL" id="RDS82004.1"/>
    </source>
</evidence>
<dbReference type="Pfam" id="PF06649">
    <property type="entry name" value="DUF1161"/>
    <property type="match status" value="1"/>
</dbReference>
<feature type="signal peptide" evidence="2">
    <location>
        <begin position="1"/>
        <end position="21"/>
    </location>
</feature>
<feature type="region of interest" description="Disordered" evidence="1">
    <location>
        <begin position="74"/>
        <end position="107"/>
    </location>
</feature>
<dbReference type="AlphaFoldDB" id="A0A370X0S8"/>
<dbReference type="RefSeq" id="WP_115479159.1">
    <property type="nucleotide sequence ID" value="NZ_QRBF01000006.1"/>
</dbReference>
<sequence>MKMRIGIVTLVLMSLPLLAHASCDTVKSSIDAKIKANGVTNYTLDVIAADQADKNGGKVVGQCESNKAIVYTRGQGAASDDSTGGKSKQTPAATDKPAPASSSSGGQ</sequence>
<feature type="compositionally biased region" description="Polar residues" evidence="1">
    <location>
        <begin position="80"/>
        <end position="92"/>
    </location>
</feature>
<feature type="chain" id="PRO_5016563196" evidence="2">
    <location>
        <begin position="22"/>
        <end position="107"/>
    </location>
</feature>
<evidence type="ECO:0000256" key="1">
    <source>
        <dbReference type="SAM" id="MobiDB-lite"/>
    </source>
</evidence>
<comment type="caution">
    <text evidence="3">The sequence shown here is derived from an EMBL/GenBank/DDBJ whole genome shotgun (WGS) entry which is preliminary data.</text>
</comment>
<protein>
    <submittedName>
        <fullName evidence="3">DUF1161 domain-containing protein</fullName>
    </submittedName>
</protein>
<dbReference type="InterPro" id="IPR010595">
    <property type="entry name" value="DUF1161"/>
</dbReference>
<evidence type="ECO:0000313" key="4">
    <source>
        <dbReference type="Proteomes" id="UP000255334"/>
    </source>
</evidence>
<dbReference type="Proteomes" id="UP000255334">
    <property type="component" value="Unassembled WGS sequence"/>
</dbReference>
<dbReference type="EMBL" id="QRBF01000006">
    <property type="protein sequence ID" value="RDS82004.1"/>
    <property type="molecule type" value="Genomic_DNA"/>
</dbReference>
<evidence type="ECO:0000256" key="2">
    <source>
        <dbReference type="SAM" id="SignalP"/>
    </source>
</evidence>
<proteinExistence type="predicted"/>
<dbReference type="OrthoDB" id="6183281at2"/>
<keyword evidence="4" id="KW-1185">Reference proteome</keyword>
<keyword evidence="2" id="KW-0732">Signal</keyword>
<name>A0A370X0S8_9GAMM</name>
<accession>A0A370X0S8</accession>
<gene>
    <name evidence="3" type="ORF">DWU99_16480</name>
</gene>